<dbReference type="KEGG" id="ptk:EXN22_17995"/>
<dbReference type="OrthoDB" id="6845395at2"/>
<organism evidence="1 2">
    <name type="scientific">Pseudomonas tructae</name>
    <dbReference type="NCBI Taxonomy" id="2518644"/>
    <lineage>
        <taxon>Bacteria</taxon>
        <taxon>Pseudomonadati</taxon>
        <taxon>Pseudomonadota</taxon>
        <taxon>Gammaproteobacteria</taxon>
        <taxon>Pseudomonadales</taxon>
        <taxon>Pseudomonadaceae</taxon>
        <taxon>Pseudomonas</taxon>
    </lineage>
</organism>
<evidence type="ECO:0000313" key="1">
    <source>
        <dbReference type="EMBL" id="QBF27483.1"/>
    </source>
</evidence>
<dbReference type="Proteomes" id="UP000291130">
    <property type="component" value="Chromosome"/>
</dbReference>
<protein>
    <recommendedName>
        <fullName evidence="3">DUF1566 domain-containing protein</fullName>
    </recommendedName>
</protein>
<accession>A0A411ML12</accession>
<name>A0A411ML12_9PSED</name>
<gene>
    <name evidence="1" type="ORF">EXN22_17995</name>
</gene>
<keyword evidence="2" id="KW-1185">Reference proteome</keyword>
<dbReference type="RefSeq" id="WP_130265340.1">
    <property type="nucleotide sequence ID" value="NZ_CP035952.1"/>
</dbReference>
<evidence type="ECO:0008006" key="3">
    <source>
        <dbReference type="Google" id="ProtNLM"/>
    </source>
</evidence>
<evidence type="ECO:0000313" key="2">
    <source>
        <dbReference type="Proteomes" id="UP000291130"/>
    </source>
</evidence>
<dbReference type="AlphaFoldDB" id="A0A411ML12"/>
<proteinExistence type="predicted"/>
<dbReference type="EMBL" id="CP035952">
    <property type="protein sequence ID" value="QBF27483.1"/>
    <property type="molecule type" value="Genomic_DNA"/>
</dbReference>
<sequence length="263" mass="28719">MIKLRAINPAALPAIGQPLGGGFYGGRLFFDGAEHAVIDSGREFEVLAQWQDQTGPRITVRGAQSRLDGYANTVAMAEAGSAVARKVLAMTIRGQRGWHLPSIEQLQVMRTNLLQLPGWDRYYSSLRGGGPVQAFTHMEYWSSTQNTSGSSWCLHMLPWCVPTTNWATKSKGIRPVRTLLISKDAYMHAPSTDATMPAADLRGLTNQHAVATVLDRFVNEDSGKFYGRAEALVAELAALAATVVTDRRDNPNLTHQASNHSVD</sequence>
<reference evidence="1 2" key="1">
    <citation type="submission" date="2019-02" db="EMBL/GenBank/DDBJ databases">
        <title>Complete genome sequence of Pseudomonas sp. SNU WT1 isolated from rainbow trout.</title>
        <authorList>
            <person name="Oh W.T."/>
            <person name="Park S.C."/>
        </authorList>
    </citation>
    <scope>NUCLEOTIDE SEQUENCE [LARGE SCALE GENOMIC DNA]</scope>
    <source>
        <strain evidence="1 2">SNU WT1</strain>
    </source>
</reference>